<sequence>MRNSVLYVLPFVLLAACRNQSPPEKPISPIGPVSCTTGVAYTYKVMAVHPQGQRIEFQFDWGGTVADWGNWAASGETTSVNHDFDTAGTYAIAVRARDSAGLLSIWSDPLSVTAVSIPSGPARSLSLWAETDSTVRLAWSPPVEGVPNLYRVMFKPARDTLRVALETNDTTCVHDPAGLTGDYRVLARFGGIYVEPEETLSTIPVQSGTTTVGELSGTGRPGCGWPGPGRAAATYDMSDTAWVDLVDFYVTDFKPGSSGPTYYLASPGLAPDDSGGSVPAGRWHVTSFAELAGEQSRVPPVGDSAWRSSARVPGAMVAGCRTEQGYFAMISVGQLRIQQKEVRLQAWFQSVQGLRLLRH</sequence>
<evidence type="ECO:0000313" key="1">
    <source>
        <dbReference type="EMBL" id="MBM3331772.1"/>
    </source>
</evidence>
<dbReference type="PROSITE" id="PS51257">
    <property type="entry name" value="PROKAR_LIPOPROTEIN"/>
    <property type="match status" value="1"/>
</dbReference>
<dbReference type="AlphaFoldDB" id="A0A937XEM5"/>
<dbReference type="EMBL" id="VGIR01000043">
    <property type="protein sequence ID" value="MBM3331772.1"/>
    <property type="molecule type" value="Genomic_DNA"/>
</dbReference>
<dbReference type="Proteomes" id="UP000779900">
    <property type="component" value="Unassembled WGS sequence"/>
</dbReference>
<dbReference type="InterPro" id="IPR013783">
    <property type="entry name" value="Ig-like_fold"/>
</dbReference>
<evidence type="ECO:0000313" key="2">
    <source>
        <dbReference type="Proteomes" id="UP000779900"/>
    </source>
</evidence>
<protein>
    <recommendedName>
        <fullName evidence="3">PKD domain-containing protein</fullName>
    </recommendedName>
</protein>
<evidence type="ECO:0008006" key="3">
    <source>
        <dbReference type="Google" id="ProtNLM"/>
    </source>
</evidence>
<reference evidence="1" key="1">
    <citation type="submission" date="2019-03" db="EMBL/GenBank/DDBJ databases">
        <title>Lake Tanganyika Metagenome-Assembled Genomes (MAGs).</title>
        <authorList>
            <person name="Tran P."/>
        </authorList>
    </citation>
    <scope>NUCLEOTIDE SEQUENCE</scope>
    <source>
        <strain evidence="1">K_DeepCast_150m_m2_040</strain>
    </source>
</reference>
<organism evidence="1 2">
    <name type="scientific">candidate division WOR-3 bacterium</name>
    <dbReference type="NCBI Taxonomy" id="2052148"/>
    <lineage>
        <taxon>Bacteria</taxon>
        <taxon>Bacteria division WOR-3</taxon>
    </lineage>
</organism>
<dbReference type="InterPro" id="IPR036116">
    <property type="entry name" value="FN3_sf"/>
</dbReference>
<dbReference type="Gene3D" id="2.60.40.10">
    <property type="entry name" value="Immunoglobulins"/>
    <property type="match status" value="1"/>
</dbReference>
<name>A0A937XEM5_UNCW3</name>
<gene>
    <name evidence="1" type="ORF">FJY68_07980</name>
</gene>
<dbReference type="SUPFAM" id="SSF49265">
    <property type="entry name" value="Fibronectin type III"/>
    <property type="match status" value="1"/>
</dbReference>
<comment type="caution">
    <text evidence="1">The sequence shown here is derived from an EMBL/GenBank/DDBJ whole genome shotgun (WGS) entry which is preliminary data.</text>
</comment>
<accession>A0A937XEM5</accession>
<proteinExistence type="predicted"/>